<dbReference type="EMBL" id="JBIASD010000021">
    <property type="protein sequence ID" value="MFF3669459.1"/>
    <property type="molecule type" value="Genomic_DNA"/>
</dbReference>
<evidence type="ECO:0000259" key="4">
    <source>
        <dbReference type="PROSITE" id="PS51186"/>
    </source>
</evidence>
<protein>
    <submittedName>
        <fullName evidence="5">GNAT family N-acetyltransferase</fullName>
        <ecNumber evidence="5">2.3.-.-</ecNumber>
    </submittedName>
</protein>
<dbReference type="PANTHER" id="PTHR43800">
    <property type="entry name" value="PEPTIDYL-LYSINE N-ACETYLTRANSFERASE YJAB"/>
    <property type="match status" value="1"/>
</dbReference>
<dbReference type="Pfam" id="PF13508">
    <property type="entry name" value="Acetyltransf_7"/>
    <property type="match status" value="1"/>
</dbReference>
<evidence type="ECO:0000256" key="2">
    <source>
        <dbReference type="ARBA" id="ARBA00023315"/>
    </source>
</evidence>
<organism evidence="5 6">
    <name type="scientific">Microtetraspora malaysiensis</name>
    <dbReference type="NCBI Taxonomy" id="161358"/>
    <lineage>
        <taxon>Bacteria</taxon>
        <taxon>Bacillati</taxon>
        <taxon>Actinomycetota</taxon>
        <taxon>Actinomycetes</taxon>
        <taxon>Streptosporangiales</taxon>
        <taxon>Streptosporangiaceae</taxon>
        <taxon>Microtetraspora</taxon>
    </lineage>
</organism>
<keyword evidence="6" id="KW-1185">Reference proteome</keyword>
<feature type="region of interest" description="Disordered" evidence="3">
    <location>
        <begin position="551"/>
        <end position="580"/>
    </location>
</feature>
<dbReference type="SUPFAM" id="SSF55729">
    <property type="entry name" value="Acyl-CoA N-acyltransferases (Nat)"/>
    <property type="match status" value="1"/>
</dbReference>
<evidence type="ECO:0000256" key="3">
    <source>
        <dbReference type="SAM" id="MobiDB-lite"/>
    </source>
</evidence>
<dbReference type="Proteomes" id="UP001602013">
    <property type="component" value="Unassembled WGS sequence"/>
</dbReference>
<dbReference type="EC" id="2.3.-.-" evidence="5"/>
<proteinExistence type="predicted"/>
<dbReference type="RefSeq" id="WP_387415562.1">
    <property type="nucleotide sequence ID" value="NZ_JBIASD010000021.1"/>
</dbReference>
<dbReference type="GO" id="GO:0016746">
    <property type="term" value="F:acyltransferase activity"/>
    <property type="evidence" value="ECO:0007669"/>
    <property type="project" value="UniProtKB-KW"/>
</dbReference>
<evidence type="ECO:0000256" key="1">
    <source>
        <dbReference type="ARBA" id="ARBA00022679"/>
    </source>
</evidence>
<dbReference type="PANTHER" id="PTHR43800:SF1">
    <property type="entry name" value="PEPTIDYL-LYSINE N-ACETYLTRANSFERASE YJAB"/>
    <property type="match status" value="1"/>
</dbReference>
<feature type="compositionally biased region" description="Low complexity" evidence="3">
    <location>
        <begin position="551"/>
        <end position="560"/>
    </location>
</feature>
<dbReference type="PROSITE" id="PS51186">
    <property type="entry name" value="GNAT"/>
    <property type="match status" value="1"/>
</dbReference>
<evidence type="ECO:0000313" key="6">
    <source>
        <dbReference type="Proteomes" id="UP001602013"/>
    </source>
</evidence>
<reference evidence="5 6" key="1">
    <citation type="submission" date="2024-10" db="EMBL/GenBank/DDBJ databases">
        <title>The Natural Products Discovery Center: Release of the First 8490 Sequenced Strains for Exploring Actinobacteria Biosynthetic Diversity.</title>
        <authorList>
            <person name="Kalkreuter E."/>
            <person name="Kautsar S.A."/>
            <person name="Yang D."/>
            <person name="Bader C.D."/>
            <person name="Teijaro C.N."/>
            <person name="Fluegel L."/>
            <person name="Davis C.M."/>
            <person name="Simpson J.R."/>
            <person name="Lauterbach L."/>
            <person name="Steele A.D."/>
            <person name="Gui C."/>
            <person name="Meng S."/>
            <person name="Li G."/>
            <person name="Viehrig K."/>
            <person name="Ye F."/>
            <person name="Su P."/>
            <person name="Kiefer A.F."/>
            <person name="Nichols A."/>
            <person name="Cepeda A.J."/>
            <person name="Yan W."/>
            <person name="Fan B."/>
            <person name="Jiang Y."/>
            <person name="Adhikari A."/>
            <person name="Zheng C.-J."/>
            <person name="Schuster L."/>
            <person name="Cowan T.M."/>
            <person name="Smanski M.J."/>
            <person name="Chevrette M.G."/>
            <person name="De Carvalho L.P.S."/>
            <person name="Shen B."/>
        </authorList>
    </citation>
    <scope>NUCLEOTIDE SEQUENCE [LARGE SCALE GENOMIC DNA]</scope>
    <source>
        <strain evidence="5 6">NPDC002173</strain>
    </source>
</reference>
<sequence>MSFGTYARRVRDRNLPYGARYSALRCAVERYMPLGFNATWAYITGRAGNVRTDEAALIRALDVLEVSRKARQAELAEFACRRGADKKQRHSRTVMEEEIRYRYGCRWPGPDAHEATLRTVTALWDEHTRLPFPDVPPGPKGGLVELDTSIAGVIWTYLQRKGNLHPDHRRLLRDCLADLRGLRLSFPVSSGFFRLRKMAELIAHDALPLIRLAWAGDAAHIAEVFLAARAQMTGLPHLRSDEQTRAWVSDVMLPASVVWIAELHGRVAGFAALRGDLLEHLYVTPDAQGSGIGTALLDEAKKARPGGLGLCVFQQNTGARRFYERRRFTLMEEGDGSDNEENLPDARYRWRGIDEPRQVEPSGLNESLTCAFPDVLAHDVTAVVNALPTARHTPSASFRAIVGDDSLTIPARIYNPEPAPEALGGLSPLRRTILHCIYTRHHDGYVRRRHLRQIIGSLEPWVLPYIVYLIGEYVVEIVTDIQTSLGDLNTADSPAHRAFGRFLADNPGLLALIDQRVASYWSCYHRWDFPRLADYPGRLLVTAMRAAATSAGSAPVPGSTRLRRPQPPRAAATIPQTPPS</sequence>
<accession>A0ABW6SWS2</accession>
<keyword evidence="1 5" id="KW-0808">Transferase</keyword>
<dbReference type="CDD" id="cd04301">
    <property type="entry name" value="NAT_SF"/>
    <property type="match status" value="1"/>
</dbReference>
<feature type="domain" description="N-acetyltransferase" evidence="4">
    <location>
        <begin position="208"/>
        <end position="360"/>
    </location>
</feature>
<dbReference type="InterPro" id="IPR000182">
    <property type="entry name" value="GNAT_dom"/>
</dbReference>
<keyword evidence="2 5" id="KW-0012">Acyltransferase</keyword>
<name>A0ABW6SWS2_9ACTN</name>
<dbReference type="InterPro" id="IPR016181">
    <property type="entry name" value="Acyl_CoA_acyltransferase"/>
</dbReference>
<dbReference type="Gene3D" id="3.40.630.30">
    <property type="match status" value="1"/>
</dbReference>
<gene>
    <name evidence="5" type="ORF">ACFYXI_28100</name>
</gene>
<feature type="compositionally biased region" description="Low complexity" evidence="3">
    <location>
        <begin position="569"/>
        <end position="580"/>
    </location>
</feature>
<comment type="caution">
    <text evidence="5">The sequence shown here is derived from an EMBL/GenBank/DDBJ whole genome shotgun (WGS) entry which is preliminary data.</text>
</comment>
<evidence type="ECO:0000313" key="5">
    <source>
        <dbReference type="EMBL" id="MFF3669459.1"/>
    </source>
</evidence>